<evidence type="ECO:0000259" key="2">
    <source>
        <dbReference type="Pfam" id="PF18145"/>
    </source>
</evidence>
<comment type="caution">
    <text evidence="3">The sequence shown here is derived from an EMBL/GenBank/DDBJ whole genome shotgun (WGS) entry which is preliminary data.</text>
</comment>
<dbReference type="EMBL" id="JACBFH010000001">
    <property type="protein sequence ID" value="NYY88664.1"/>
    <property type="molecule type" value="Genomic_DNA"/>
</dbReference>
<feature type="region of interest" description="Disordered" evidence="1">
    <location>
        <begin position="1"/>
        <end position="21"/>
    </location>
</feature>
<dbReference type="Pfam" id="PF18145">
    <property type="entry name" value="SAVED"/>
    <property type="match status" value="1"/>
</dbReference>
<organism evidence="3">
    <name type="scientific">Bradyrhizobium barranii subsp. barranii</name>
    <dbReference type="NCBI Taxonomy" id="2823807"/>
    <lineage>
        <taxon>Bacteria</taxon>
        <taxon>Pseudomonadati</taxon>
        <taxon>Pseudomonadota</taxon>
        <taxon>Alphaproteobacteria</taxon>
        <taxon>Hyphomicrobiales</taxon>
        <taxon>Nitrobacteraceae</taxon>
        <taxon>Bradyrhizobium</taxon>
        <taxon>Bradyrhizobium barranii</taxon>
    </lineage>
</organism>
<reference evidence="3" key="1">
    <citation type="submission" date="2020-06" db="EMBL/GenBank/DDBJ databases">
        <title>Whole Genome Sequence of Bradyrhizobium sp. Strain 323S2.</title>
        <authorList>
            <person name="Bromfield E.S.P."/>
        </authorList>
    </citation>
    <scope>NUCLEOTIDE SEQUENCE [LARGE SCALE GENOMIC DNA]</scope>
    <source>
        <strain evidence="3">323S2</strain>
    </source>
</reference>
<accession>A0A7Z0Q827</accession>
<feature type="domain" description="SMODS-associated and fused to various effectors" evidence="2">
    <location>
        <begin position="80"/>
        <end position="114"/>
    </location>
</feature>
<proteinExistence type="predicted"/>
<gene>
    <name evidence="3" type="ORF">G6321_09385</name>
</gene>
<dbReference type="AlphaFoldDB" id="A0A7Z0Q827"/>
<evidence type="ECO:0000256" key="1">
    <source>
        <dbReference type="SAM" id="MobiDB-lite"/>
    </source>
</evidence>
<dbReference type="RefSeq" id="WP_166344588.1">
    <property type="nucleotide sequence ID" value="NZ_CP088280.1"/>
</dbReference>
<sequence length="117" mass="12545">MAHRGAGDAPRGASLCFDRDPARPGGRLNARVRRPVEVDDALASSGANSIRPDRPDCRCDRQACDRLREDAIAAGADRPLGPAAFAVLLGHRWNAMGRTQCYEFVPSGGRYVATALL</sequence>
<protein>
    <submittedName>
        <fullName evidence="3">SAVED domain-containing protein</fullName>
    </submittedName>
</protein>
<dbReference type="NCBIfam" id="NF033611">
    <property type="entry name" value="SAVED"/>
    <property type="match status" value="1"/>
</dbReference>
<evidence type="ECO:0000313" key="3">
    <source>
        <dbReference type="EMBL" id="NYY88664.1"/>
    </source>
</evidence>
<dbReference type="InterPro" id="IPR040836">
    <property type="entry name" value="SAVED"/>
</dbReference>
<name>A0A7Z0Q827_9BRAD</name>